<dbReference type="SMR" id="A2FTD1"/>
<dbReference type="EMBL" id="DS114007">
    <property type="protein sequence ID" value="EAX91851.1"/>
    <property type="molecule type" value="Genomic_DNA"/>
</dbReference>
<dbReference type="Proteomes" id="UP000001542">
    <property type="component" value="Unassembled WGS sequence"/>
</dbReference>
<evidence type="ECO:0000313" key="2">
    <source>
        <dbReference type="Proteomes" id="UP000001542"/>
    </source>
</evidence>
<dbReference type="RefSeq" id="XP_001304781.1">
    <property type="nucleotide sequence ID" value="XM_001304780.1"/>
</dbReference>
<name>A2FTD1_TRIV3</name>
<reference evidence="1" key="2">
    <citation type="journal article" date="2007" name="Science">
        <title>Draft genome sequence of the sexually transmitted pathogen Trichomonas vaginalis.</title>
        <authorList>
            <person name="Carlton J.M."/>
            <person name="Hirt R.P."/>
            <person name="Silva J.C."/>
            <person name="Delcher A.L."/>
            <person name="Schatz M."/>
            <person name="Zhao Q."/>
            <person name="Wortman J.R."/>
            <person name="Bidwell S.L."/>
            <person name="Alsmark U.C.M."/>
            <person name="Besteiro S."/>
            <person name="Sicheritz-Ponten T."/>
            <person name="Noel C.J."/>
            <person name="Dacks J.B."/>
            <person name="Foster P.G."/>
            <person name="Simillion C."/>
            <person name="Van de Peer Y."/>
            <person name="Miranda-Saavedra D."/>
            <person name="Barton G.J."/>
            <person name="Westrop G.D."/>
            <person name="Mueller S."/>
            <person name="Dessi D."/>
            <person name="Fiori P.L."/>
            <person name="Ren Q."/>
            <person name="Paulsen I."/>
            <person name="Zhang H."/>
            <person name="Bastida-Corcuera F.D."/>
            <person name="Simoes-Barbosa A."/>
            <person name="Brown M.T."/>
            <person name="Hayes R.D."/>
            <person name="Mukherjee M."/>
            <person name="Okumura C.Y."/>
            <person name="Schneider R."/>
            <person name="Smith A.J."/>
            <person name="Vanacova S."/>
            <person name="Villalvazo M."/>
            <person name="Haas B.J."/>
            <person name="Pertea M."/>
            <person name="Feldblyum T.V."/>
            <person name="Utterback T.R."/>
            <person name="Shu C.L."/>
            <person name="Osoegawa K."/>
            <person name="de Jong P.J."/>
            <person name="Hrdy I."/>
            <person name="Horvathova L."/>
            <person name="Zubacova Z."/>
            <person name="Dolezal P."/>
            <person name="Malik S.B."/>
            <person name="Logsdon J.M. Jr."/>
            <person name="Henze K."/>
            <person name="Gupta A."/>
            <person name="Wang C.C."/>
            <person name="Dunne R.L."/>
            <person name="Upcroft J.A."/>
            <person name="Upcroft P."/>
            <person name="White O."/>
            <person name="Salzberg S.L."/>
            <person name="Tang P."/>
            <person name="Chiu C.-H."/>
            <person name="Lee Y.-S."/>
            <person name="Embley T.M."/>
            <person name="Coombs G.H."/>
            <person name="Mottram J.C."/>
            <person name="Tachezy J."/>
            <person name="Fraser-Liggett C.M."/>
            <person name="Johnson P.J."/>
        </authorList>
    </citation>
    <scope>NUCLEOTIDE SEQUENCE [LARGE SCALE GENOMIC DNA]</scope>
    <source>
        <strain evidence="1">G3</strain>
    </source>
</reference>
<evidence type="ECO:0008006" key="3">
    <source>
        <dbReference type="Google" id="ProtNLM"/>
    </source>
</evidence>
<proteinExistence type="predicted"/>
<keyword evidence="2" id="KW-1185">Reference proteome</keyword>
<dbReference type="PANTHER" id="PTHR24159">
    <property type="match status" value="1"/>
</dbReference>
<gene>
    <name evidence="1" type="ORF">TVAG_262940</name>
</gene>
<reference evidence="1" key="1">
    <citation type="submission" date="2006-10" db="EMBL/GenBank/DDBJ databases">
        <authorList>
            <person name="Amadeo P."/>
            <person name="Zhao Q."/>
            <person name="Wortman J."/>
            <person name="Fraser-Liggett C."/>
            <person name="Carlton J."/>
        </authorList>
    </citation>
    <scope>NUCLEOTIDE SEQUENCE</scope>
    <source>
        <strain evidence="1">G3</strain>
    </source>
</reference>
<dbReference type="SUPFAM" id="SSF48403">
    <property type="entry name" value="Ankyrin repeat"/>
    <property type="match status" value="1"/>
</dbReference>
<dbReference type="InterPro" id="IPR036770">
    <property type="entry name" value="Ankyrin_rpt-contain_sf"/>
</dbReference>
<evidence type="ECO:0000313" key="1">
    <source>
        <dbReference type="EMBL" id="EAX91851.1"/>
    </source>
</evidence>
<dbReference type="PANTHER" id="PTHR24159:SF5">
    <property type="entry name" value="ANK_REP_REGION DOMAIN-CONTAINING PROTEIN"/>
    <property type="match status" value="1"/>
</dbReference>
<accession>A2FTD1</accession>
<dbReference type="KEGG" id="tva:4749555"/>
<dbReference type="AlphaFoldDB" id="A2FTD1"/>
<organism evidence="1 2">
    <name type="scientific">Trichomonas vaginalis (strain ATCC PRA-98 / G3)</name>
    <dbReference type="NCBI Taxonomy" id="412133"/>
    <lineage>
        <taxon>Eukaryota</taxon>
        <taxon>Metamonada</taxon>
        <taxon>Parabasalia</taxon>
        <taxon>Trichomonadida</taxon>
        <taxon>Trichomonadidae</taxon>
        <taxon>Trichomonas</taxon>
    </lineage>
</organism>
<dbReference type="InParanoid" id="A2FTD1"/>
<protein>
    <recommendedName>
        <fullName evidence="3">DUF3447 domain-containing protein</fullName>
    </recommendedName>
</protein>
<dbReference type="VEuPathDB" id="TrichDB:TVAG_262940"/>
<dbReference type="OrthoDB" id="10439293at2759"/>
<sequence length="373" mass="44119">MDDNFTIARAELEKVATLQNLLMDLSDSNVNEVTQVISEGTVKERFVRKFIFEIAHIRTLFIHQYAKLLYELSKTQQFNDILSNFCSKNLLNHNRESVIPYFNVHFLFVLYNDEYVSWDSILFYINFYPPKTMDNVPLYEVFYNELQSKEPVLFQSFHDSFILNIIDNWKHYKIIQDNKIFTEYVLYGYPKNSIEYSLKYDDLIAFQVHANSINFNPTNLTSVSEFEPSNLNSQLEYPQFAAYFGAINCFKYMIINKFPMNRCIRYAIQGGSLEVLKLSLDFDEKFQSKLLLIALKQYRNDVFEWLLENKVSEKRRESIEIQIFEKACSYGNAYIILDYIDKGFTLNAELLEDVGKLIGEKADYFYCDRFSKV</sequence>
<dbReference type="VEuPathDB" id="TrichDB:TVAGG3_0751990"/>